<organism evidence="3 4">
    <name type="scientific">Paramarasmius palmivorus</name>
    <dbReference type="NCBI Taxonomy" id="297713"/>
    <lineage>
        <taxon>Eukaryota</taxon>
        <taxon>Fungi</taxon>
        <taxon>Dikarya</taxon>
        <taxon>Basidiomycota</taxon>
        <taxon>Agaricomycotina</taxon>
        <taxon>Agaricomycetes</taxon>
        <taxon>Agaricomycetidae</taxon>
        <taxon>Agaricales</taxon>
        <taxon>Marasmiineae</taxon>
        <taxon>Marasmiaceae</taxon>
        <taxon>Paramarasmius</taxon>
    </lineage>
</organism>
<keyword evidence="2" id="KW-1133">Transmembrane helix</keyword>
<comment type="caution">
    <text evidence="3">The sequence shown here is derived from an EMBL/GenBank/DDBJ whole genome shotgun (WGS) entry which is preliminary data.</text>
</comment>
<sequence>MQQPTENASGVSSAVSKSKSLVGPIVGGVVGGVMFLVIAIALIVFLIRREKRKVAPSAAYMRAHGGKLPTYRESMHGAVFPLGREKGIDMTENNSYTSDRPIRQESNSSEQSFDPYQDTRNASHLRSPSNGGRQSYTGVPQEPGTPHSYTEISVTNR</sequence>
<keyword evidence="2" id="KW-0472">Membrane</keyword>
<evidence type="ECO:0000313" key="3">
    <source>
        <dbReference type="EMBL" id="KAK7054708.1"/>
    </source>
</evidence>
<feature type="transmembrane region" description="Helical" evidence="2">
    <location>
        <begin position="25"/>
        <end position="47"/>
    </location>
</feature>
<feature type="compositionally biased region" description="Polar residues" evidence="1">
    <location>
        <begin position="147"/>
        <end position="157"/>
    </location>
</feature>
<proteinExistence type="predicted"/>
<keyword evidence="4" id="KW-1185">Reference proteome</keyword>
<name>A0AAW0DS58_9AGAR</name>
<dbReference type="Proteomes" id="UP001383192">
    <property type="component" value="Unassembled WGS sequence"/>
</dbReference>
<keyword evidence="2" id="KW-0812">Transmembrane</keyword>
<dbReference type="Gene3D" id="1.20.5.510">
    <property type="entry name" value="Single helix bin"/>
    <property type="match status" value="1"/>
</dbReference>
<evidence type="ECO:0000256" key="1">
    <source>
        <dbReference type="SAM" id="MobiDB-lite"/>
    </source>
</evidence>
<protein>
    <submittedName>
        <fullName evidence="3">Uncharacterized protein</fullName>
    </submittedName>
</protein>
<feature type="region of interest" description="Disordered" evidence="1">
    <location>
        <begin position="83"/>
        <end position="157"/>
    </location>
</feature>
<reference evidence="3 4" key="1">
    <citation type="submission" date="2024-01" db="EMBL/GenBank/DDBJ databases">
        <title>A draft genome for a cacao thread blight-causing isolate of Paramarasmius palmivorus.</title>
        <authorList>
            <person name="Baruah I.K."/>
            <person name="Bukari Y."/>
            <person name="Amoako-Attah I."/>
            <person name="Meinhardt L.W."/>
            <person name="Bailey B.A."/>
            <person name="Cohen S.P."/>
        </authorList>
    </citation>
    <scope>NUCLEOTIDE SEQUENCE [LARGE SCALE GENOMIC DNA]</scope>
    <source>
        <strain evidence="3 4">GH-12</strain>
    </source>
</reference>
<evidence type="ECO:0000256" key="2">
    <source>
        <dbReference type="SAM" id="Phobius"/>
    </source>
</evidence>
<dbReference type="AlphaFoldDB" id="A0AAW0DS58"/>
<feature type="compositionally biased region" description="Polar residues" evidence="1">
    <location>
        <begin position="91"/>
        <end position="138"/>
    </location>
</feature>
<gene>
    <name evidence="3" type="ORF">VNI00_003171</name>
</gene>
<evidence type="ECO:0000313" key="4">
    <source>
        <dbReference type="Proteomes" id="UP001383192"/>
    </source>
</evidence>
<dbReference type="EMBL" id="JAYKXP010000008">
    <property type="protein sequence ID" value="KAK7054708.1"/>
    <property type="molecule type" value="Genomic_DNA"/>
</dbReference>
<accession>A0AAW0DS58</accession>